<keyword evidence="2" id="KW-1185">Reference proteome</keyword>
<dbReference type="Proteomes" id="UP001500683">
    <property type="component" value="Unassembled WGS sequence"/>
</dbReference>
<accession>A0ABP7W5M6</accession>
<comment type="caution">
    <text evidence="1">The sequence shown here is derived from an EMBL/GenBank/DDBJ whole genome shotgun (WGS) entry which is preliminary data.</text>
</comment>
<evidence type="ECO:0000313" key="1">
    <source>
        <dbReference type="EMBL" id="GAA4081482.1"/>
    </source>
</evidence>
<dbReference type="EMBL" id="BAAAZG010000030">
    <property type="protein sequence ID" value="GAA4081482.1"/>
    <property type="molecule type" value="Genomic_DNA"/>
</dbReference>
<sequence length="113" mass="12429">MTGNRMLCLMTSEFSNTGRSMSNLNNATEYISDGISTQLIATKALAFWTCPGERGIVGKQHTMRTEAWPTRRRLVRAHAVMIVADMGVNARHRPGGLSRYTDVVARTMSSVPG</sequence>
<protein>
    <submittedName>
        <fullName evidence="1">Uncharacterized protein</fullName>
    </submittedName>
</protein>
<reference evidence="2" key="1">
    <citation type="journal article" date="2019" name="Int. J. Syst. Evol. Microbiol.">
        <title>The Global Catalogue of Microorganisms (GCM) 10K type strain sequencing project: providing services to taxonomists for standard genome sequencing and annotation.</title>
        <authorList>
            <consortium name="The Broad Institute Genomics Platform"/>
            <consortium name="The Broad Institute Genome Sequencing Center for Infectious Disease"/>
            <person name="Wu L."/>
            <person name="Ma J."/>
        </authorList>
    </citation>
    <scope>NUCLEOTIDE SEQUENCE [LARGE SCALE GENOMIC DNA]</scope>
    <source>
        <strain evidence="2">JCM 16702</strain>
    </source>
</reference>
<organism evidence="1 2">
    <name type="scientific">Actinomadura miaoliensis</name>
    <dbReference type="NCBI Taxonomy" id="430685"/>
    <lineage>
        <taxon>Bacteria</taxon>
        <taxon>Bacillati</taxon>
        <taxon>Actinomycetota</taxon>
        <taxon>Actinomycetes</taxon>
        <taxon>Streptosporangiales</taxon>
        <taxon>Thermomonosporaceae</taxon>
        <taxon>Actinomadura</taxon>
    </lineage>
</organism>
<evidence type="ECO:0000313" key="2">
    <source>
        <dbReference type="Proteomes" id="UP001500683"/>
    </source>
</evidence>
<name>A0ABP7W5M6_9ACTN</name>
<gene>
    <name evidence="1" type="ORF">GCM10022214_45420</name>
</gene>
<proteinExistence type="predicted"/>